<evidence type="ECO:0000256" key="2">
    <source>
        <dbReference type="SAM" id="Phobius"/>
    </source>
</evidence>
<dbReference type="KEGG" id="pbor:BSF38_05346"/>
<name>A0A1U7CXU0_9BACT</name>
<dbReference type="Proteomes" id="UP000186309">
    <property type="component" value="Chromosome"/>
</dbReference>
<feature type="compositionally biased region" description="Pro residues" evidence="1">
    <location>
        <begin position="1"/>
        <end position="12"/>
    </location>
</feature>
<dbReference type="RefSeq" id="WP_145952340.1">
    <property type="nucleotide sequence ID" value="NZ_CP019082.1"/>
</dbReference>
<keyword evidence="4" id="KW-1185">Reference proteome</keyword>
<keyword evidence="2" id="KW-0472">Membrane</keyword>
<evidence type="ECO:0000313" key="4">
    <source>
        <dbReference type="Proteomes" id="UP000186309"/>
    </source>
</evidence>
<feature type="region of interest" description="Disordered" evidence="1">
    <location>
        <begin position="1"/>
        <end position="30"/>
    </location>
</feature>
<organism evidence="3 4">
    <name type="scientific">Paludisphaera borealis</name>
    <dbReference type="NCBI Taxonomy" id="1387353"/>
    <lineage>
        <taxon>Bacteria</taxon>
        <taxon>Pseudomonadati</taxon>
        <taxon>Planctomycetota</taxon>
        <taxon>Planctomycetia</taxon>
        <taxon>Isosphaerales</taxon>
        <taxon>Isosphaeraceae</taxon>
        <taxon>Paludisphaera</taxon>
    </lineage>
</organism>
<protein>
    <submittedName>
        <fullName evidence="3">Uncharacterized protein</fullName>
    </submittedName>
</protein>
<evidence type="ECO:0000313" key="3">
    <source>
        <dbReference type="EMBL" id="APW63770.1"/>
    </source>
</evidence>
<proteinExistence type="predicted"/>
<reference evidence="4" key="1">
    <citation type="submission" date="2016-12" db="EMBL/GenBank/DDBJ databases">
        <title>Comparative genomics of four Isosphaeraceae planctomycetes: a common pool of plasmids and glycoside hydrolase genes.</title>
        <authorList>
            <person name="Ivanova A."/>
        </authorList>
    </citation>
    <scope>NUCLEOTIDE SEQUENCE [LARGE SCALE GENOMIC DNA]</scope>
    <source>
        <strain evidence="4">PX4</strain>
    </source>
</reference>
<dbReference type="STRING" id="1387353.BSF38_05346"/>
<keyword evidence="2" id="KW-0812">Transmembrane</keyword>
<dbReference type="EMBL" id="CP019082">
    <property type="protein sequence ID" value="APW63770.1"/>
    <property type="molecule type" value="Genomic_DNA"/>
</dbReference>
<keyword evidence="2" id="KW-1133">Transmembrane helix</keyword>
<gene>
    <name evidence="3" type="ORF">BSF38_05346</name>
</gene>
<sequence length="108" mass="11502">MVQPPPLGPGPPDRPEAEPTKTRLGRILAERPEERPRIARAVGGLLAVTLVTIAAIGILLIWHLRRRAGLIREQLASGCNVSLAELELPELDADADSDGSDSPSLGSR</sequence>
<evidence type="ECO:0000256" key="1">
    <source>
        <dbReference type="SAM" id="MobiDB-lite"/>
    </source>
</evidence>
<dbReference type="AlphaFoldDB" id="A0A1U7CXU0"/>
<feature type="transmembrane region" description="Helical" evidence="2">
    <location>
        <begin position="38"/>
        <end position="62"/>
    </location>
</feature>
<accession>A0A1U7CXU0</accession>